<organism evidence="9 10">
    <name type="scientific">Gracilibacillus dipsosauri</name>
    <dbReference type="NCBI Taxonomy" id="178340"/>
    <lineage>
        <taxon>Bacteria</taxon>
        <taxon>Bacillati</taxon>
        <taxon>Bacillota</taxon>
        <taxon>Bacilli</taxon>
        <taxon>Bacillales</taxon>
        <taxon>Bacillaceae</taxon>
        <taxon>Gracilibacillus</taxon>
    </lineage>
</organism>
<evidence type="ECO:0000313" key="9">
    <source>
        <dbReference type="EMBL" id="PWU69592.1"/>
    </source>
</evidence>
<dbReference type="Gene3D" id="3.40.109.10">
    <property type="entry name" value="NADH Oxidase"/>
    <property type="match status" value="1"/>
</dbReference>
<evidence type="ECO:0000256" key="2">
    <source>
        <dbReference type="ARBA" id="ARBA00007118"/>
    </source>
</evidence>
<dbReference type="AlphaFoldDB" id="A0A317L1B7"/>
<comment type="caution">
    <text evidence="9">The sequence shown here is derived from an EMBL/GenBank/DDBJ whole genome shotgun (WGS) entry which is preliminary data.</text>
</comment>
<name>A0A317L1B7_9BACI</name>
<evidence type="ECO:0000256" key="6">
    <source>
        <dbReference type="ARBA" id="ARBA00023002"/>
    </source>
</evidence>
<keyword evidence="10" id="KW-1185">Reference proteome</keyword>
<evidence type="ECO:0000259" key="8">
    <source>
        <dbReference type="Pfam" id="PF00881"/>
    </source>
</evidence>
<dbReference type="GO" id="GO:0005829">
    <property type="term" value="C:cytosol"/>
    <property type="evidence" value="ECO:0007669"/>
    <property type="project" value="TreeGrafter"/>
</dbReference>
<dbReference type="InterPro" id="IPR000415">
    <property type="entry name" value="Nitroreductase-like"/>
</dbReference>
<keyword evidence="3" id="KW-0285">Flavoprotein</keyword>
<comment type="cofactor">
    <cofactor evidence="1">
        <name>FMN</name>
        <dbReference type="ChEBI" id="CHEBI:58210"/>
    </cofactor>
</comment>
<keyword evidence="5" id="KW-0521">NADP</keyword>
<dbReference type="EMBL" id="QGTD01000005">
    <property type="protein sequence ID" value="PWU69592.1"/>
    <property type="molecule type" value="Genomic_DNA"/>
</dbReference>
<gene>
    <name evidence="9" type="ORF">DLJ74_06385</name>
</gene>
<dbReference type="GO" id="GO:0046256">
    <property type="term" value="P:2,4,6-trinitrotoluene catabolic process"/>
    <property type="evidence" value="ECO:0007669"/>
    <property type="project" value="TreeGrafter"/>
</dbReference>
<dbReference type="PANTHER" id="PTHR23026:SF125">
    <property type="entry name" value="OXYGEN-INSENSITIVE NAD(P)H NITROREDUCTASE"/>
    <property type="match status" value="1"/>
</dbReference>
<evidence type="ECO:0000256" key="3">
    <source>
        <dbReference type="ARBA" id="ARBA00022630"/>
    </source>
</evidence>
<dbReference type="SUPFAM" id="SSF55469">
    <property type="entry name" value="FMN-dependent nitroreductase-like"/>
    <property type="match status" value="1"/>
</dbReference>
<dbReference type="OrthoDB" id="9809288at2"/>
<evidence type="ECO:0000256" key="1">
    <source>
        <dbReference type="ARBA" id="ARBA00001917"/>
    </source>
</evidence>
<sequence>MDKQQIKKDIMDAMHFRHATKKFDPNKKIAEEDFRFILETGHLSPSSFGIEPWRFLVIQSTVLRKKIKDTSWGARGKVMDASHFVIFLARTAKDMNYRSNYLMDHYKNVHNYPDEAIQSMLPMIENFQKEDFDLLEDDRRLADWASKQTYIALANMMTTAAQIGIDSCPIEGFSIAAMNELLRKEGLLEDDHFTISVMAAFGYRVQDATPKSRRPFEDVVKFV</sequence>
<evidence type="ECO:0000256" key="5">
    <source>
        <dbReference type="ARBA" id="ARBA00022857"/>
    </source>
</evidence>
<dbReference type="InterPro" id="IPR033878">
    <property type="entry name" value="NfsB-like"/>
</dbReference>
<keyword evidence="6" id="KW-0560">Oxidoreductase</keyword>
<accession>A0A317L1B7</accession>
<protein>
    <submittedName>
        <fullName evidence="9">NAD(P)H-dependent oxidoreductase</fullName>
    </submittedName>
</protein>
<keyword evidence="7" id="KW-0520">NAD</keyword>
<dbReference type="Proteomes" id="UP000245624">
    <property type="component" value="Unassembled WGS sequence"/>
</dbReference>
<feature type="domain" description="Nitroreductase" evidence="8">
    <location>
        <begin position="16"/>
        <end position="203"/>
    </location>
</feature>
<keyword evidence="4" id="KW-0288">FMN</keyword>
<evidence type="ECO:0000313" key="10">
    <source>
        <dbReference type="Proteomes" id="UP000245624"/>
    </source>
</evidence>
<proteinExistence type="inferred from homology"/>
<evidence type="ECO:0000256" key="4">
    <source>
        <dbReference type="ARBA" id="ARBA00022643"/>
    </source>
</evidence>
<dbReference type="Pfam" id="PF00881">
    <property type="entry name" value="Nitroreductase"/>
    <property type="match status" value="1"/>
</dbReference>
<comment type="similarity">
    <text evidence="2">Belongs to the nitroreductase family.</text>
</comment>
<reference evidence="9 10" key="1">
    <citation type="submission" date="2018-05" db="EMBL/GenBank/DDBJ databases">
        <title>Genomic analysis of Gracilibacillus dipsosauri DD1 reveals novel features of a salt-tolerant amylase.</title>
        <authorList>
            <person name="Deutch C.E."/>
            <person name="Yang S."/>
        </authorList>
    </citation>
    <scope>NUCLEOTIDE SEQUENCE [LARGE SCALE GENOMIC DNA]</scope>
    <source>
        <strain evidence="9 10">DD1</strain>
    </source>
</reference>
<dbReference type="InterPro" id="IPR029479">
    <property type="entry name" value="Nitroreductase"/>
</dbReference>
<dbReference type="GO" id="GO:0046857">
    <property type="term" value="F:oxidoreductase activity, acting on other nitrogenous compounds as donors, with NAD or NADP as acceptor"/>
    <property type="evidence" value="ECO:0007669"/>
    <property type="project" value="TreeGrafter"/>
</dbReference>
<dbReference type="CDD" id="cd02149">
    <property type="entry name" value="NfsB-like"/>
    <property type="match status" value="1"/>
</dbReference>
<dbReference type="InterPro" id="IPR050627">
    <property type="entry name" value="Nitroreductase/BluB"/>
</dbReference>
<evidence type="ECO:0000256" key="7">
    <source>
        <dbReference type="ARBA" id="ARBA00023027"/>
    </source>
</evidence>
<dbReference type="RefSeq" id="WP_109983806.1">
    <property type="nucleotide sequence ID" value="NZ_QGTD01000005.1"/>
</dbReference>
<dbReference type="PANTHER" id="PTHR23026">
    <property type="entry name" value="NADPH NITROREDUCTASE"/>
    <property type="match status" value="1"/>
</dbReference>